<accession>A0A5S4ENL2</accession>
<keyword evidence="2" id="KW-1185">Reference proteome</keyword>
<sequence length="539" mass="60486">MNTMNAVLPNIPATMKIPDLHTGFQMLSRLPLANSRQAALDINLFLDSLLRTPPQGEVYLQLLEQTRISLCFIEEELARSYINKALPLGEVEASAFCQVIATWQKAARAYAHCAQLLDGHDNSNVHAERLALILHRCIYYTGMVIIEHHRARQALPAGVWLNLHGYYASAEEWGIANLPVPDSLDPLGRSSHCTAAFVSLLLAELASPYSLSMGDISLVLRWASNWSPLVAMHPAVENEPLPPFVVDLMQDCGLRASNECRHREHLRRLDTTRLVSQLNQLRRQLQQRISPAQLGLGEDCTAAQCYRLVNRLYKPWSMLRAARKFRRHNASGISKVSTGFSAMHYHISGKEFQQPEMTSIYSRQEFESMFAFRHMLDPTQMLEVRQVQLGFDFDTWEVLDQCANGFRLLRSVVGKKIAPGQLLSICPHDGNSHLLAQVAWLMQEEGGNLVAGIAALPGKPQAVAARPQALEPGHQVPYQRAFLLPAVPAIGAEQTLILPPGWFRAERRLEVYTENPMQVRLQRLLAEGADFERVTFSVV</sequence>
<dbReference type="EMBL" id="SWAD01000034">
    <property type="protein sequence ID" value="TMQ77027.1"/>
    <property type="molecule type" value="Genomic_DNA"/>
</dbReference>
<reference evidence="1 2" key="1">
    <citation type="submission" date="2019-04" db="EMBL/GenBank/DDBJ databases">
        <title>A novel phosphate-accumulating bacterium identified in bioreactor for phosphate removal from wastewater.</title>
        <authorList>
            <person name="Kotlyarov R.Y."/>
            <person name="Beletsky A.V."/>
            <person name="Kallistova A.Y."/>
            <person name="Dorofeev A.G."/>
            <person name="Nikolaev Y.Y."/>
            <person name="Pimenov N.V."/>
            <person name="Ravin N.V."/>
            <person name="Mardanov A.V."/>
        </authorList>
    </citation>
    <scope>NUCLEOTIDE SEQUENCE [LARGE SCALE GENOMIC DNA]</scope>
    <source>
        <strain evidence="1 2">Bin19</strain>
    </source>
</reference>
<organism evidence="1 2">
    <name type="scientific">Candidatus Accumulibacter phosphatis</name>
    <dbReference type="NCBI Taxonomy" id="327160"/>
    <lineage>
        <taxon>Bacteria</taxon>
        <taxon>Pseudomonadati</taxon>
        <taxon>Pseudomonadota</taxon>
        <taxon>Betaproteobacteria</taxon>
        <taxon>Candidatus Accumulibacter</taxon>
    </lineage>
</organism>
<protein>
    <submittedName>
        <fullName evidence="1">Molecular chaperone</fullName>
    </submittedName>
</protein>
<evidence type="ECO:0000313" key="1">
    <source>
        <dbReference type="EMBL" id="TMQ77027.1"/>
    </source>
</evidence>
<gene>
    <name evidence="1" type="ORF">ACCUM_3638</name>
</gene>
<name>A0A5S4ENL2_9PROT</name>
<comment type="caution">
    <text evidence="1">The sequence shown here is derived from an EMBL/GenBank/DDBJ whole genome shotgun (WGS) entry which is preliminary data.</text>
</comment>
<dbReference type="Proteomes" id="UP000306324">
    <property type="component" value="Unassembled WGS sequence"/>
</dbReference>
<dbReference type="AlphaFoldDB" id="A0A5S4ENL2"/>
<evidence type="ECO:0000313" key="2">
    <source>
        <dbReference type="Proteomes" id="UP000306324"/>
    </source>
</evidence>
<proteinExistence type="predicted"/>